<dbReference type="InterPro" id="IPR002913">
    <property type="entry name" value="START_lipid-bd_dom"/>
</dbReference>
<dbReference type="InterPro" id="IPR036691">
    <property type="entry name" value="Endo/exonu/phosph_ase_sf"/>
</dbReference>
<dbReference type="InterPro" id="IPR023393">
    <property type="entry name" value="START-like_dom_sf"/>
</dbReference>
<dbReference type="Gene3D" id="3.30.530.20">
    <property type="match status" value="1"/>
</dbReference>
<dbReference type="InterPro" id="IPR000300">
    <property type="entry name" value="IPPc"/>
</dbReference>
<name>A0A7S4N243_GUITH</name>
<feature type="domain" description="START" evidence="2">
    <location>
        <begin position="615"/>
        <end position="811"/>
    </location>
</feature>
<proteinExistence type="predicted"/>
<dbReference type="PANTHER" id="PTHR11200:SF300">
    <property type="entry name" value="TYPE II INOSITOL 1,4,5-TRISPHOSPHATE 5-PHOSPHATASE"/>
    <property type="match status" value="1"/>
</dbReference>
<dbReference type="SUPFAM" id="SSF55961">
    <property type="entry name" value="Bet v1-like"/>
    <property type="match status" value="1"/>
</dbReference>
<accession>A0A7S4N243</accession>
<protein>
    <recommendedName>
        <fullName evidence="2">START domain-containing protein</fullName>
    </recommendedName>
</protein>
<reference evidence="3" key="1">
    <citation type="submission" date="2021-01" db="EMBL/GenBank/DDBJ databases">
        <authorList>
            <person name="Corre E."/>
            <person name="Pelletier E."/>
            <person name="Niang G."/>
            <person name="Scheremetjew M."/>
            <person name="Finn R."/>
            <person name="Kale V."/>
            <person name="Holt S."/>
            <person name="Cochrane G."/>
            <person name="Meng A."/>
            <person name="Brown T."/>
            <person name="Cohen L."/>
        </authorList>
    </citation>
    <scope>NUCLEOTIDE SEQUENCE</scope>
    <source>
        <strain evidence="3">CCMP 2712</strain>
    </source>
</reference>
<dbReference type="InterPro" id="IPR046985">
    <property type="entry name" value="IP5"/>
</dbReference>
<dbReference type="SMART" id="SM00128">
    <property type="entry name" value="IPPc"/>
    <property type="match status" value="1"/>
</dbReference>
<sequence>MSGLEEEHDMKQVSDDTRIMRGASLFDELALQMKEGEDESGEDQRSGQRFERGPSLFEDLRKMLNKESEVEEDEASKAADLTLEGDRRREAAVFSGIELGSYFEHEELGGSSMRKKKSARDNEREEEEIESVIRTRASVSKLAYSTNSSLLVWTGTWNVANVSPPASVVSWLRSSSESSRRGEEDGSWVLVQGEEKSSSNKEEESVSPDLYVIALQEIDNSVGATLMLESKRGPQWEAVLRRSLAQLYPSEGGSSKYVPVCHRQLGGVLLSIFAQRNVAEEMRELSFACVSVGVLGVMGNKGAIGARFRLKDETFCFIGAHLAAGESPAGYERRCQDISEINHKMRFSQCFLKGVDRKNTAIRQFAPPLSILQHDKIVWMGDLNFRLRIPKAAGRVMVAKAKEEREELKRLWRSDELYRAMAAGAVLRGFDEGALSFLPTYKYDIDSDEFDSSNKARTPAWTDRILWKGSRVTLLSYTSSQAIRLSDHRPVSALISFGLEEAESGHSSVSSYKLREVLVNELVHWGEDSLHAVSGAVRSSADFSAEAVGTLFSSVGLSTLGGALGLAGVTSEAHGEGARAIQLPKFPEAVVTVENYRELASSRLDAVLDAEQLPWVELTRRHEVKIETLAGVAEDKVLLRGTTRVVGDLQSVQEVLWDTSRRVEWDRTMVEGSTLFKYDDHHVVLRLARSVSSAGAEREARSLVPEVDLSALMSRHALPPLPGRDAGGEREVVLLLQSIRHRLVPESSRYLRADVDWEAYVLSEQEGAETQVTQVTIYLNMFLNGIRGQGLQVLGVELASSLSNLQLCLRE</sequence>
<dbReference type="AlphaFoldDB" id="A0A7S4N243"/>
<dbReference type="GO" id="GO:0008289">
    <property type="term" value="F:lipid binding"/>
    <property type="evidence" value="ECO:0007669"/>
    <property type="project" value="InterPro"/>
</dbReference>
<evidence type="ECO:0000256" key="1">
    <source>
        <dbReference type="SAM" id="MobiDB-lite"/>
    </source>
</evidence>
<dbReference type="GO" id="GO:0046856">
    <property type="term" value="P:phosphatidylinositol dephosphorylation"/>
    <property type="evidence" value="ECO:0007669"/>
    <property type="project" value="InterPro"/>
</dbReference>
<dbReference type="EMBL" id="HBKN01005791">
    <property type="protein sequence ID" value="CAE2259398.1"/>
    <property type="molecule type" value="Transcribed_RNA"/>
</dbReference>
<feature type="region of interest" description="Disordered" evidence="1">
    <location>
        <begin position="108"/>
        <end position="131"/>
    </location>
</feature>
<dbReference type="Pfam" id="PF22669">
    <property type="entry name" value="Exo_endo_phos2"/>
    <property type="match status" value="1"/>
</dbReference>
<feature type="compositionally biased region" description="Basic and acidic residues" evidence="1">
    <location>
        <begin position="193"/>
        <end position="203"/>
    </location>
</feature>
<dbReference type="GO" id="GO:0004439">
    <property type="term" value="F:phosphatidylinositol-4,5-bisphosphate 5-phosphatase activity"/>
    <property type="evidence" value="ECO:0007669"/>
    <property type="project" value="TreeGrafter"/>
</dbReference>
<feature type="region of interest" description="Disordered" evidence="1">
    <location>
        <begin position="29"/>
        <end position="57"/>
    </location>
</feature>
<evidence type="ECO:0000259" key="2">
    <source>
        <dbReference type="PROSITE" id="PS50848"/>
    </source>
</evidence>
<dbReference type="PROSITE" id="PS50848">
    <property type="entry name" value="START"/>
    <property type="match status" value="1"/>
</dbReference>
<feature type="region of interest" description="Disordered" evidence="1">
    <location>
        <begin position="175"/>
        <end position="203"/>
    </location>
</feature>
<organism evidence="3">
    <name type="scientific">Guillardia theta</name>
    <name type="common">Cryptophyte</name>
    <name type="synonym">Cryptomonas phi</name>
    <dbReference type="NCBI Taxonomy" id="55529"/>
    <lineage>
        <taxon>Eukaryota</taxon>
        <taxon>Cryptophyceae</taxon>
        <taxon>Pyrenomonadales</taxon>
        <taxon>Geminigeraceae</taxon>
        <taxon>Guillardia</taxon>
    </lineage>
</organism>
<dbReference type="Gene3D" id="3.60.10.10">
    <property type="entry name" value="Endonuclease/exonuclease/phosphatase"/>
    <property type="match status" value="1"/>
</dbReference>
<gene>
    <name evidence="3" type="ORF">GTHE00462_LOCUS4661</name>
</gene>
<evidence type="ECO:0000313" key="3">
    <source>
        <dbReference type="EMBL" id="CAE2259398.1"/>
    </source>
</evidence>
<dbReference type="SUPFAM" id="SSF56219">
    <property type="entry name" value="DNase I-like"/>
    <property type="match status" value="1"/>
</dbReference>
<feature type="compositionally biased region" description="Basic and acidic residues" evidence="1">
    <location>
        <begin position="42"/>
        <end position="57"/>
    </location>
</feature>
<dbReference type="PANTHER" id="PTHR11200">
    <property type="entry name" value="INOSITOL 5-PHOSPHATASE"/>
    <property type="match status" value="1"/>
</dbReference>